<keyword evidence="14" id="KW-0808">Transferase</keyword>
<dbReference type="SUPFAM" id="SSF52009">
    <property type="entry name" value="Phosphohistidine domain"/>
    <property type="match status" value="1"/>
</dbReference>
<evidence type="ECO:0000256" key="4">
    <source>
        <dbReference type="ARBA" id="ARBA00002788"/>
    </source>
</evidence>
<dbReference type="InterPro" id="IPR036618">
    <property type="entry name" value="PtsI_HPr-bd_sf"/>
</dbReference>
<proteinExistence type="inferred from homology"/>
<dbReference type="GO" id="GO:0016020">
    <property type="term" value="C:membrane"/>
    <property type="evidence" value="ECO:0007669"/>
    <property type="project" value="InterPro"/>
</dbReference>
<evidence type="ECO:0000259" key="21">
    <source>
        <dbReference type="PROSITE" id="PS51350"/>
    </source>
</evidence>
<organism evidence="22 23">
    <name type="scientific">Paractinoplanes abujensis</name>
    <dbReference type="NCBI Taxonomy" id="882441"/>
    <lineage>
        <taxon>Bacteria</taxon>
        <taxon>Bacillati</taxon>
        <taxon>Actinomycetota</taxon>
        <taxon>Actinomycetes</taxon>
        <taxon>Micromonosporales</taxon>
        <taxon>Micromonosporaceae</taxon>
        <taxon>Paractinoplanes</taxon>
    </lineage>
</organism>
<evidence type="ECO:0000256" key="8">
    <source>
        <dbReference type="ARBA" id="ARBA00012095"/>
    </source>
</evidence>
<dbReference type="SUPFAM" id="SSF53062">
    <property type="entry name" value="PTS system fructose IIA component-like"/>
    <property type="match status" value="1"/>
</dbReference>
<dbReference type="PANTHER" id="PTHR46244:SF6">
    <property type="entry name" value="PHOSPHOENOLPYRUVATE-PROTEIN PHOSPHOTRANSFERASE"/>
    <property type="match status" value="1"/>
</dbReference>
<protein>
    <recommendedName>
        <fullName evidence="10">Phosphocarrier protein HPr</fullName>
        <ecNumber evidence="8">2.7.1.121</ecNumber>
        <ecNumber evidence="9">2.7.3.9</ecNumber>
    </recommendedName>
</protein>
<dbReference type="InterPro" id="IPR036637">
    <property type="entry name" value="Phosphohistidine_dom_sf"/>
</dbReference>
<evidence type="ECO:0000313" key="23">
    <source>
        <dbReference type="Proteomes" id="UP000542742"/>
    </source>
</evidence>
<dbReference type="PROSITE" id="PS00742">
    <property type="entry name" value="PEP_ENZYMES_2"/>
    <property type="match status" value="1"/>
</dbReference>
<evidence type="ECO:0000256" key="14">
    <source>
        <dbReference type="ARBA" id="ARBA00022679"/>
    </source>
</evidence>
<dbReference type="InterPro" id="IPR015813">
    <property type="entry name" value="Pyrv/PenolPyrv_kinase-like_dom"/>
</dbReference>
<evidence type="ECO:0000256" key="13">
    <source>
        <dbReference type="ARBA" id="ARBA00022597"/>
    </source>
</evidence>
<dbReference type="PROSITE" id="PS51350">
    <property type="entry name" value="PTS_HPR_DOM"/>
    <property type="match status" value="1"/>
</dbReference>
<keyword evidence="13" id="KW-0762">Sugar transport</keyword>
<dbReference type="SUPFAM" id="SSF47831">
    <property type="entry name" value="Enzyme I of the PEP:sugar phosphotransferase system HPr-binding (sub)domain"/>
    <property type="match status" value="1"/>
</dbReference>
<evidence type="ECO:0000256" key="6">
    <source>
        <dbReference type="ARBA" id="ARBA00004496"/>
    </source>
</evidence>
<evidence type="ECO:0000256" key="9">
    <source>
        <dbReference type="ARBA" id="ARBA00012232"/>
    </source>
</evidence>
<dbReference type="PROSITE" id="PS00369">
    <property type="entry name" value="PTS_HPR_HIS"/>
    <property type="match status" value="1"/>
</dbReference>
<dbReference type="GO" id="GO:0008965">
    <property type="term" value="F:phosphoenolpyruvate-protein phosphotransferase activity"/>
    <property type="evidence" value="ECO:0007669"/>
    <property type="project" value="UniProtKB-EC"/>
</dbReference>
<keyword evidence="12" id="KW-0963">Cytoplasm</keyword>
<dbReference type="Pfam" id="PF00391">
    <property type="entry name" value="PEP-utilizers"/>
    <property type="match status" value="1"/>
</dbReference>
<dbReference type="EMBL" id="JACHMF010000001">
    <property type="protein sequence ID" value="MBB4692482.1"/>
    <property type="molecule type" value="Genomic_DNA"/>
</dbReference>
<dbReference type="SUPFAM" id="SSF55594">
    <property type="entry name" value="HPr-like"/>
    <property type="match status" value="1"/>
</dbReference>
<feature type="domain" description="HPr" evidence="21">
    <location>
        <begin position="144"/>
        <end position="234"/>
    </location>
</feature>
<keyword evidence="23" id="KW-1185">Reference proteome</keyword>
<gene>
    <name evidence="22" type="ORF">BKA14_002630</name>
</gene>
<dbReference type="GO" id="GO:0047324">
    <property type="term" value="F:phosphoenolpyruvate-glycerone phosphotransferase activity"/>
    <property type="evidence" value="ECO:0007669"/>
    <property type="project" value="UniProtKB-EC"/>
</dbReference>
<comment type="caution">
    <text evidence="22">The sequence shown here is derived from an EMBL/GenBank/DDBJ whole genome shotgun (WGS) entry which is preliminary data.</text>
</comment>
<comment type="function">
    <text evidence="5">General (non sugar-specific) component of the phosphoenolpyruvate-dependent sugar phosphotransferase system (sugar PTS). This major carbohydrate active-transport system catalyzes the phosphorylation of incoming sugar substrates concomitantly with their translocation across the cell membrane. The phosphoryl group from phosphoenolpyruvate (PEP) is transferred to the phosphoryl carrier protein HPr by enzyme I. Phospho-HPr then transfers it to the PTS EIIA domain.</text>
</comment>
<comment type="subcellular location">
    <subcellularLocation>
        <location evidence="6">Cytoplasm</location>
    </subcellularLocation>
</comment>
<dbReference type="CDD" id="cd00367">
    <property type="entry name" value="PTS-HPr_like"/>
    <property type="match status" value="1"/>
</dbReference>
<evidence type="ECO:0000256" key="1">
    <source>
        <dbReference type="ARBA" id="ARBA00000683"/>
    </source>
</evidence>
<dbReference type="InterPro" id="IPR040442">
    <property type="entry name" value="Pyrv_kinase-like_dom_sf"/>
</dbReference>
<dbReference type="Gene3D" id="3.20.20.60">
    <property type="entry name" value="Phosphoenolpyruvate-binding domains"/>
    <property type="match status" value="1"/>
</dbReference>
<dbReference type="NCBIfam" id="TIGR01417">
    <property type="entry name" value="PTS_I_fam"/>
    <property type="match status" value="1"/>
</dbReference>
<dbReference type="InterPro" id="IPR000032">
    <property type="entry name" value="HPr-like"/>
</dbReference>
<dbReference type="EC" id="2.7.1.121" evidence="8"/>
<comment type="catalytic activity">
    <reaction evidence="1">
        <text>L-histidyl-[protein] + phosphoenolpyruvate = N(pros)-phospho-L-histidyl-[protein] + pyruvate</text>
        <dbReference type="Rhea" id="RHEA:23880"/>
        <dbReference type="Rhea" id="RHEA-COMP:9745"/>
        <dbReference type="Rhea" id="RHEA-COMP:9746"/>
        <dbReference type="ChEBI" id="CHEBI:15361"/>
        <dbReference type="ChEBI" id="CHEBI:29979"/>
        <dbReference type="ChEBI" id="CHEBI:58702"/>
        <dbReference type="ChEBI" id="CHEBI:64837"/>
        <dbReference type="EC" id="2.7.3.9"/>
    </reaction>
</comment>
<dbReference type="InterPro" id="IPR036662">
    <property type="entry name" value="PTS_EIIA_man-typ_sf"/>
</dbReference>
<dbReference type="Gene3D" id="3.40.50.510">
    <property type="entry name" value="Phosphotransferase system, mannose-type IIA component"/>
    <property type="match status" value="1"/>
</dbReference>
<comment type="similarity">
    <text evidence="7">Belongs to the PEP-utilizing enzyme family.</text>
</comment>
<evidence type="ECO:0000256" key="11">
    <source>
        <dbReference type="ARBA" id="ARBA00022448"/>
    </source>
</evidence>
<dbReference type="NCBIfam" id="TIGR02364">
    <property type="entry name" value="dha_pts"/>
    <property type="match status" value="1"/>
</dbReference>
<dbReference type="AlphaFoldDB" id="A0A7W7G1A6"/>
<dbReference type="Gene3D" id="1.10.274.10">
    <property type="entry name" value="PtsI, HPr-binding domain"/>
    <property type="match status" value="1"/>
</dbReference>
<dbReference type="EC" id="2.7.3.9" evidence="9"/>
<sequence length="745" mass="76545">MTVGLVVVSHSRPLARAAAALASEMTQGRPVPIEIAAGLDETTSGTDAVAISEAIAAADGGDGVVVLMDLGSAVLSAETALELLDDDVRERVVLCPGPLVEGLVAAAVTAGTGGSREDVAAEALSGLAGKTGHVEPSVSRTTSGPSAVVRVLDPHGLHARPAARLVSEMRGFDALVELRNESTGSGWVPASSLTRVATLGVVEGQELGVRASGAQAREAVDRVVALAADAFGEASRGPGRSANAAASSPGIAVGPAFRLRRATLDVPAEQFRGSAAERRRLDDALVAARQAIGGLRGDIFEAHLVLLDDADLLGDARTRIDAGATAPAAWRDATDRVAAEFDALPDEYLRARAEDVRAVAAQVLRALLGVAAATIEGDGVLIADDLTPAEAILLDPARVAGVVLANGSPTSHAAILLRTRGIPAVVGAGHLEATVIALDGGTGEVVADPAPEVLDDFRERAERQKAVRDDARAVAAEPAVTTKGVTIHVGANIGSVAEARAAAANGADLAGLVRTEFLFLDRDEAPGEDEQVAVYRAIADALGGRRIVLRTLDAGSDKPLPYLPAPPEANPFLGVRGIRHSLAHRAMFAEQLRAIVRVARETPVSVMFPMITKVEELIEARRMLGDAAGLSVGMMVEVPAAALRASDFIPYVDFLSIGTNDLTQYTLAAERGNAGLLTLSAGLDPAVEQLIQQVCRAAGDRVTVAVCGELAADAAVVPRLLAAGVRELSVAPALVPLIKQAVRGT</sequence>
<dbReference type="PRINTS" id="PR00107">
    <property type="entry name" value="PHOSPHOCPHPR"/>
</dbReference>
<evidence type="ECO:0000256" key="7">
    <source>
        <dbReference type="ARBA" id="ARBA00007837"/>
    </source>
</evidence>
<evidence type="ECO:0000256" key="16">
    <source>
        <dbReference type="ARBA" id="ARBA00022723"/>
    </source>
</evidence>
<evidence type="ECO:0000259" key="20">
    <source>
        <dbReference type="PROSITE" id="PS51096"/>
    </source>
</evidence>
<dbReference type="Pfam" id="PF05524">
    <property type="entry name" value="PEP-utilisers_N"/>
    <property type="match status" value="1"/>
</dbReference>
<dbReference type="GO" id="GO:0005737">
    <property type="term" value="C:cytoplasm"/>
    <property type="evidence" value="ECO:0007669"/>
    <property type="project" value="UniProtKB-SubCell"/>
</dbReference>
<comment type="cofactor">
    <cofactor evidence="3">
        <name>Mg(2+)</name>
        <dbReference type="ChEBI" id="CHEBI:18420"/>
    </cofactor>
</comment>
<evidence type="ECO:0000256" key="2">
    <source>
        <dbReference type="ARBA" id="ARBA00001113"/>
    </source>
</evidence>
<dbReference type="InterPro" id="IPR012844">
    <property type="entry name" value="DhaM_N"/>
</dbReference>
<dbReference type="Gene3D" id="3.50.30.10">
    <property type="entry name" value="Phosphohistidine domain"/>
    <property type="match status" value="1"/>
</dbReference>
<dbReference type="Pfam" id="PF00381">
    <property type="entry name" value="PTS-HPr"/>
    <property type="match status" value="1"/>
</dbReference>
<dbReference type="PROSITE" id="PS51096">
    <property type="entry name" value="PTS_EIIA_TYPE_4"/>
    <property type="match status" value="1"/>
</dbReference>
<dbReference type="InterPro" id="IPR023151">
    <property type="entry name" value="PEP_util_CS"/>
</dbReference>
<evidence type="ECO:0000256" key="19">
    <source>
        <dbReference type="ARBA" id="ARBA00046577"/>
    </source>
</evidence>
<evidence type="ECO:0000256" key="15">
    <source>
        <dbReference type="ARBA" id="ARBA00022683"/>
    </source>
</evidence>
<name>A0A7W7G1A6_9ACTN</name>
<accession>A0A7W7G1A6</accession>
<dbReference type="Gene3D" id="3.30.1340.10">
    <property type="entry name" value="HPr-like"/>
    <property type="match status" value="1"/>
</dbReference>
<dbReference type="InterPro" id="IPR004701">
    <property type="entry name" value="PTS_EIIA_man-typ"/>
</dbReference>
<keyword evidence="15" id="KW-0598">Phosphotransferase system</keyword>
<dbReference type="Proteomes" id="UP000542742">
    <property type="component" value="Unassembled WGS sequence"/>
</dbReference>
<evidence type="ECO:0000313" key="22">
    <source>
        <dbReference type="EMBL" id="MBB4692482.1"/>
    </source>
</evidence>
<dbReference type="SUPFAM" id="SSF51621">
    <property type="entry name" value="Phosphoenolpyruvate/pyruvate domain"/>
    <property type="match status" value="1"/>
</dbReference>
<comment type="function">
    <text evidence="4">Component of the dihydroxyacetone kinase complex, which is responsible for the phosphoenolpyruvate (PEP)-dependent phosphorylation of dihydroxyacetone. DhaM serves as the phosphoryl donor. Is phosphorylated by phosphoenolpyruvate in an EI- and HPr-dependent reaction, and a phosphorelay system on histidine residues finally leads to phosphoryl transfer to DhaL and dihydroxyacetone.</text>
</comment>
<dbReference type="PANTHER" id="PTHR46244">
    <property type="entry name" value="PHOSPHOENOLPYRUVATE-PROTEIN PHOSPHOTRANSFERASE"/>
    <property type="match status" value="1"/>
</dbReference>
<dbReference type="PRINTS" id="PR01736">
    <property type="entry name" value="PHPHTRNFRASE"/>
</dbReference>
<evidence type="ECO:0000256" key="10">
    <source>
        <dbReference type="ARBA" id="ARBA00020422"/>
    </source>
</evidence>
<dbReference type="InterPro" id="IPR006318">
    <property type="entry name" value="PTS_EI-like"/>
</dbReference>
<evidence type="ECO:0000256" key="12">
    <source>
        <dbReference type="ARBA" id="ARBA00022490"/>
    </source>
</evidence>
<dbReference type="InterPro" id="IPR050499">
    <property type="entry name" value="PEP-utilizing_PTS_enzyme"/>
</dbReference>
<dbReference type="Pfam" id="PF02896">
    <property type="entry name" value="PEP-utilizers_C"/>
    <property type="match status" value="1"/>
</dbReference>
<keyword evidence="11" id="KW-0813">Transport</keyword>
<reference evidence="22 23" key="1">
    <citation type="submission" date="2020-08" db="EMBL/GenBank/DDBJ databases">
        <title>Sequencing the genomes of 1000 actinobacteria strains.</title>
        <authorList>
            <person name="Klenk H.-P."/>
        </authorList>
    </citation>
    <scope>NUCLEOTIDE SEQUENCE [LARGE SCALE GENOMIC DNA]</scope>
    <source>
        <strain evidence="22 23">DSM 45518</strain>
    </source>
</reference>
<dbReference type="InterPro" id="IPR008279">
    <property type="entry name" value="PEP-util_enz_mobile_dom"/>
</dbReference>
<dbReference type="Pfam" id="PF03610">
    <property type="entry name" value="EIIA-man"/>
    <property type="match status" value="1"/>
</dbReference>
<evidence type="ECO:0000256" key="5">
    <source>
        <dbReference type="ARBA" id="ARBA00003681"/>
    </source>
</evidence>
<comment type="subunit">
    <text evidence="19">Homodimer. The dihydroxyacetone kinase complex is composed of a homodimer of DhaM, a homodimer of DhaK and the subunit DhaL.</text>
</comment>
<evidence type="ECO:0000256" key="3">
    <source>
        <dbReference type="ARBA" id="ARBA00001946"/>
    </source>
</evidence>
<keyword evidence="16" id="KW-0479">Metal-binding</keyword>
<evidence type="ECO:0000256" key="17">
    <source>
        <dbReference type="ARBA" id="ARBA00022777"/>
    </source>
</evidence>
<dbReference type="InterPro" id="IPR035895">
    <property type="entry name" value="HPr-like_sf"/>
</dbReference>
<dbReference type="InterPro" id="IPR001020">
    <property type="entry name" value="PTS_HPr_His_P_site"/>
</dbReference>
<evidence type="ECO:0000256" key="18">
    <source>
        <dbReference type="ARBA" id="ARBA00022842"/>
    </source>
</evidence>
<feature type="domain" description="PTS EIIA type-4" evidence="20">
    <location>
        <begin position="2"/>
        <end position="148"/>
    </location>
</feature>
<dbReference type="InterPro" id="IPR000121">
    <property type="entry name" value="PEP_util_C"/>
</dbReference>
<keyword evidence="18" id="KW-0460">Magnesium</keyword>
<dbReference type="GO" id="GO:0009401">
    <property type="term" value="P:phosphoenolpyruvate-dependent sugar phosphotransferase system"/>
    <property type="evidence" value="ECO:0007669"/>
    <property type="project" value="UniProtKB-KW"/>
</dbReference>
<comment type="catalytic activity">
    <reaction evidence="2">
        <text>dihydroxyacetone + phosphoenolpyruvate = dihydroxyacetone phosphate + pyruvate</text>
        <dbReference type="Rhea" id="RHEA:18381"/>
        <dbReference type="ChEBI" id="CHEBI:15361"/>
        <dbReference type="ChEBI" id="CHEBI:16016"/>
        <dbReference type="ChEBI" id="CHEBI:57642"/>
        <dbReference type="ChEBI" id="CHEBI:58702"/>
        <dbReference type="EC" id="2.7.1.121"/>
    </reaction>
</comment>
<dbReference type="RefSeq" id="WP_184951197.1">
    <property type="nucleotide sequence ID" value="NZ_BOMC01000077.1"/>
</dbReference>
<keyword evidence="17" id="KW-0418">Kinase</keyword>
<dbReference type="GO" id="GO:0046872">
    <property type="term" value="F:metal ion binding"/>
    <property type="evidence" value="ECO:0007669"/>
    <property type="project" value="UniProtKB-KW"/>
</dbReference>
<dbReference type="InterPro" id="IPR008731">
    <property type="entry name" value="PTS_EIN"/>
</dbReference>